<evidence type="ECO:0000313" key="3">
    <source>
        <dbReference type="Proteomes" id="UP000235093"/>
    </source>
</evidence>
<organism evidence="2 3">
    <name type="scientific">Mediterraneibacter gnavus</name>
    <name type="common">Ruminococcus gnavus</name>
    <dbReference type="NCBI Taxonomy" id="33038"/>
    <lineage>
        <taxon>Bacteria</taxon>
        <taxon>Bacillati</taxon>
        <taxon>Bacillota</taxon>
        <taxon>Clostridia</taxon>
        <taxon>Lachnospirales</taxon>
        <taxon>Lachnospiraceae</taxon>
        <taxon>Mediterraneibacter</taxon>
    </lineage>
</organism>
<protein>
    <submittedName>
        <fullName evidence="2">Uncharacterized protein</fullName>
    </submittedName>
</protein>
<feature type="coiled-coil region" evidence="1">
    <location>
        <begin position="45"/>
        <end position="72"/>
    </location>
</feature>
<sequence>MQLHIKWETGNMTINCEAFFPATQNKLNVLMKTIDLDWEHKDEILHQMLQFLTHLEQEAEEKKQEIKHQFGNEFQKMKDLERMISSCKHPNGVPLSKVEVKDAKADLKEQKKLVHDLEQSFKRYSKTAQKAKVNAQIVIQKGGLKC</sequence>
<gene>
    <name evidence="2" type="ORF">CDL23_04930</name>
</gene>
<accession>A0A2N5PMI5</accession>
<dbReference type="EMBL" id="NIHT01000006">
    <property type="protein sequence ID" value="PLT76363.1"/>
    <property type="molecule type" value="Genomic_DNA"/>
</dbReference>
<name>A0A2N5PMI5_MEDGN</name>
<proteinExistence type="predicted"/>
<feature type="coiled-coil region" evidence="1">
    <location>
        <begin position="100"/>
        <end position="127"/>
    </location>
</feature>
<dbReference type="AlphaFoldDB" id="A0A2N5PMI5"/>
<dbReference type="Proteomes" id="UP000235093">
    <property type="component" value="Unassembled WGS sequence"/>
</dbReference>
<reference evidence="2 3" key="1">
    <citation type="journal article" date="2017" name="Genome Med.">
        <title>A novel Ruminococcus gnavus clade enriched in inflammatory bowel disease patients.</title>
        <authorList>
            <person name="Hall A.B."/>
            <person name="Yassour M."/>
            <person name="Sauk J."/>
            <person name="Garner A."/>
            <person name="Jiang X."/>
            <person name="Arthur T."/>
            <person name="Lagoudas G.K."/>
            <person name="Vatanen T."/>
            <person name="Fornelos N."/>
            <person name="Wilson R."/>
            <person name="Bertha M."/>
            <person name="Cohen M."/>
            <person name="Garber J."/>
            <person name="Khalili H."/>
            <person name="Gevers D."/>
            <person name="Ananthakrishnan A.N."/>
            <person name="Kugathasan S."/>
            <person name="Lander E.S."/>
            <person name="Blainey P."/>
            <person name="Vlamakis H."/>
            <person name="Xavier R.J."/>
            <person name="Huttenhower C."/>
        </authorList>
    </citation>
    <scope>NUCLEOTIDE SEQUENCE [LARGE SCALE GENOMIC DNA]</scope>
    <source>
        <strain evidence="2 3">RJX1125</strain>
    </source>
</reference>
<evidence type="ECO:0000313" key="2">
    <source>
        <dbReference type="EMBL" id="PLT76363.1"/>
    </source>
</evidence>
<comment type="caution">
    <text evidence="2">The sequence shown here is derived from an EMBL/GenBank/DDBJ whole genome shotgun (WGS) entry which is preliminary data.</text>
</comment>
<dbReference type="RefSeq" id="WP_066730771.1">
    <property type="nucleotide sequence ID" value="NZ_NIHT01000006.1"/>
</dbReference>
<keyword evidence="1" id="KW-0175">Coiled coil</keyword>
<evidence type="ECO:0000256" key="1">
    <source>
        <dbReference type="SAM" id="Coils"/>
    </source>
</evidence>